<evidence type="ECO:0000313" key="1">
    <source>
        <dbReference type="EMBL" id="KAA6358695.1"/>
    </source>
</evidence>
<feature type="non-terminal residue" evidence="1">
    <location>
        <position position="1"/>
    </location>
</feature>
<evidence type="ECO:0000313" key="2">
    <source>
        <dbReference type="Proteomes" id="UP000324800"/>
    </source>
</evidence>
<sequence>AQVGKGTEQERIISLTKSLTATHYQTQDTIPLLITTNHGYLHVVDSNNLQTIFSYKAADQQNPYQNPSIQISTLPLVQPSQTSKIKPLSLVLINKQRNVIKSSLQAWRDDIKQQFAAQCIFTSSTYLQFDCLIAASTNFGRVFMFDLRMADKGQVGILSQQSQFSQHQQMFSENITKIVAHPIHPILVTAGADGDIKIFSSNPP</sequence>
<dbReference type="Gene3D" id="2.130.10.10">
    <property type="entry name" value="YVTN repeat-like/Quinoprotein amine dehydrogenase"/>
    <property type="match status" value="1"/>
</dbReference>
<dbReference type="AlphaFoldDB" id="A0A5J4TMJ5"/>
<proteinExistence type="predicted"/>
<dbReference type="InterPro" id="IPR015943">
    <property type="entry name" value="WD40/YVTN_repeat-like_dom_sf"/>
</dbReference>
<dbReference type="EMBL" id="SNRW01029492">
    <property type="protein sequence ID" value="KAA6358695.1"/>
    <property type="molecule type" value="Genomic_DNA"/>
</dbReference>
<name>A0A5J4TMJ5_9EUKA</name>
<dbReference type="SUPFAM" id="SSF50978">
    <property type="entry name" value="WD40 repeat-like"/>
    <property type="match status" value="1"/>
</dbReference>
<dbReference type="Proteomes" id="UP000324800">
    <property type="component" value="Unassembled WGS sequence"/>
</dbReference>
<accession>A0A5J4TMJ5</accession>
<organism evidence="1 2">
    <name type="scientific">Streblomastix strix</name>
    <dbReference type="NCBI Taxonomy" id="222440"/>
    <lineage>
        <taxon>Eukaryota</taxon>
        <taxon>Metamonada</taxon>
        <taxon>Preaxostyla</taxon>
        <taxon>Oxymonadida</taxon>
        <taxon>Streblomastigidae</taxon>
        <taxon>Streblomastix</taxon>
    </lineage>
</organism>
<reference evidence="1 2" key="1">
    <citation type="submission" date="2019-03" db="EMBL/GenBank/DDBJ databases">
        <title>Single cell metagenomics reveals metabolic interactions within the superorganism composed of flagellate Streblomastix strix and complex community of Bacteroidetes bacteria on its surface.</title>
        <authorList>
            <person name="Treitli S.C."/>
            <person name="Kolisko M."/>
            <person name="Husnik F."/>
            <person name="Keeling P."/>
            <person name="Hampl V."/>
        </authorList>
    </citation>
    <scope>NUCLEOTIDE SEQUENCE [LARGE SCALE GENOMIC DNA]</scope>
    <source>
        <strain evidence="1">ST1C</strain>
    </source>
</reference>
<dbReference type="InterPro" id="IPR036322">
    <property type="entry name" value="WD40_repeat_dom_sf"/>
</dbReference>
<protein>
    <submittedName>
        <fullName evidence="1">Uncharacterized protein</fullName>
    </submittedName>
</protein>
<comment type="caution">
    <text evidence="1">The sequence shown here is derived from an EMBL/GenBank/DDBJ whole genome shotgun (WGS) entry which is preliminary data.</text>
</comment>
<gene>
    <name evidence="1" type="ORF">EZS28_045778</name>
</gene>